<dbReference type="InterPro" id="IPR016181">
    <property type="entry name" value="Acyl_CoA_acyltransferase"/>
</dbReference>
<accession>A0ABY7K6H2</accession>
<sequence>MNPTLRTERLLLEPYTPDDEEDFVALFQDRRVSQWMGDGPATEAEDRALFGRIFTKVYAQELFDVWAVRRDGRLIGHAEIKPTDMAQGHEIVYALTPEVWGSGLGRELARAIVAHGFETLGLTEVHATVAASNSASLALLERIGFEHVRDVTEDDGSTTHVLTRRQG</sequence>
<evidence type="ECO:0000259" key="1">
    <source>
        <dbReference type="PROSITE" id="PS51186"/>
    </source>
</evidence>
<dbReference type="PROSITE" id="PS51186">
    <property type="entry name" value="GNAT"/>
    <property type="match status" value="1"/>
</dbReference>
<dbReference type="PANTHER" id="PTHR43792:SF1">
    <property type="entry name" value="N-ACETYLTRANSFERASE DOMAIN-CONTAINING PROTEIN"/>
    <property type="match status" value="1"/>
</dbReference>
<dbReference type="Gene3D" id="3.40.630.30">
    <property type="match status" value="1"/>
</dbReference>
<dbReference type="Pfam" id="PF13302">
    <property type="entry name" value="Acetyltransf_3"/>
    <property type="match status" value="1"/>
</dbReference>
<keyword evidence="3" id="KW-1185">Reference proteome</keyword>
<protein>
    <submittedName>
        <fullName evidence="2">GNAT family N-acetyltransferase</fullName>
    </submittedName>
</protein>
<evidence type="ECO:0000313" key="3">
    <source>
        <dbReference type="Proteomes" id="UP001164439"/>
    </source>
</evidence>
<gene>
    <name evidence="2" type="ORF">STRCI_000825</name>
</gene>
<name>A0ABY7K6H2_9ACTN</name>
<dbReference type="Proteomes" id="UP001164439">
    <property type="component" value="Chromosome"/>
</dbReference>
<organism evidence="2 3">
    <name type="scientific">Streptomyces cinnabarinus</name>
    <dbReference type="NCBI Taxonomy" id="67287"/>
    <lineage>
        <taxon>Bacteria</taxon>
        <taxon>Bacillati</taxon>
        <taxon>Actinomycetota</taxon>
        <taxon>Actinomycetes</taxon>
        <taxon>Kitasatosporales</taxon>
        <taxon>Streptomycetaceae</taxon>
        <taxon>Streptomyces</taxon>
    </lineage>
</organism>
<dbReference type="CDD" id="cd04301">
    <property type="entry name" value="NAT_SF"/>
    <property type="match status" value="1"/>
</dbReference>
<dbReference type="InterPro" id="IPR051531">
    <property type="entry name" value="N-acetyltransferase"/>
</dbReference>
<dbReference type="InterPro" id="IPR000182">
    <property type="entry name" value="GNAT_dom"/>
</dbReference>
<dbReference type="SUPFAM" id="SSF55729">
    <property type="entry name" value="Acyl-CoA N-acyltransferases (Nat)"/>
    <property type="match status" value="1"/>
</dbReference>
<dbReference type="RefSeq" id="WP_269657440.1">
    <property type="nucleotide sequence ID" value="NZ_CP114413.1"/>
</dbReference>
<feature type="domain" description="N-acetyltransferase" evidence="1">
    <location>
        <begin position="10"/>
        <end position="165"/>
    </location>
</feature>
<dbReference type="EMBL" id="CP114413">
    <property type="protein sequence ID" value="WAZ19748.1"/>
    <property type="molecule type" value="Genomic_DNA"/>
</dbReference>
<reference evidence="2" key="1">
    <citation type="submission" date="2022-12" db="EMBL/GenBank/DDBJ databases">
        <authorList>
            <person name="Ruckert C."/>
            <person name="Busche T."/>
            <person name="Kalinowski J."/>
            <person name="Wittmann C."/>
        </authorList>
    </citation>
    <scope>NUCLEOTIDE SEQUENCE</scope>
    <source>
        <strain evidence="2">DSM 40467</strain>
    </source>
</reference>
<proteinExistence type="predicted"/>
<evidence type="ECO:0000313" key="2">
    <source>
        <dbReference type="EMBL" id="WAZ19748.1"/>
    </source>
</evidence>
<dbReference type="PANTHER" id="PTHR43792">
    <property type="entry name" value="GNAT FAMILY, PUTATIVE (AFU_ORTHOLOGUE AFUA_3G00765)-RELATED-RELATED"/>
    <property type="match status" value="1"/>
</dbReference>